<keyword evidence="1 3" id="KW-0547">Nucleotide-binding</keyword>
<dbReference type="PANTHER" id="PTHR22683:SF1">
    <property type="entry name" value="TYPE VII SECRETION SYSTEM PROTEIN ESSC"/>
    <property type="match status" value="1"/>
</dbReference>
<evidence type="ECO:0000313" key="5">
    <source>
        <dbReference type="EMBL" id="PAB60983.1"/>
    </source>
</evidence>
<dbReference type="EMBL" id="NIBG01000001">
    <property type="protein sequence ID" value="PAB60983.1"/>
    <property type="molecule type" value="Genomic_DNA"/>
</dbReference>
<dbReference type="SMART" id="SM00382">
    <property type="entry name" value="AAA"/>
    <property type="match status" value="1"/>
</dbReference>
<evidence type="ECO:0000256" key="2">
    <source>
        <dbReference type="ARBA" id="ARBA00022840"/>
    </source>
</evidence>
<dbReference type="GO" id="GO:0005524">
    <property type="term" value="F:ATP binding"/>
    <property type="evidence" value="ECO:0007669"/>
    <property type="project" value="UniProtKB-UniRule"/>
</dbReference>
<comment type="caution">
    <text evidence="5">The sequence shown here is derived from an EMBL/GenBank/DDBJ whole genome shotgun (WGS) entry which is preliminary data.</text>
</comment>
<evidence type="ECO:0000256" key="3">
    <source>
        <dbReference type="PROSITE-ProRule" id="PRU00289"/>
    </source>
</evidence>
<dbReference type="PANTHER" id="PTHR22683">
    <property type="entry name" value="SPORULATION PROTEIN RELATED"/>
    <property type="match status" value="1"/>
</dbReference>
<dbReference type="SUPFAM" id="SSF52540">
    <property type="entry name" value="P-loop containing nucleoside triphosphate hydrolases"/>
    <property type="match status" value="1"/>
</dbReference>
<dbReference type="Pfam" id="PF01580">
    <property type="entry name" value="FtsK_SpoIIIE"/>
    <property type="match status" value="1"/>
</dbReference>
<dbReference type="InterPro" id="IPR002543">
    <property type="entry name" value="FtsK_dom"/>
</dbReference>
<evidence type="ECO:0000259" key="4">
    <source>
        <dbReference type="PROSITE" id="PS50901"/>
    </source>
</evidence>
<evidence type="ECO:0000313" key="6">
    <source>
        <dbReference type="Proteomes" id="UP000216024"/>
    </source>
</evidence>
<dbReference type="PROSITE" id="PS50901">
    <property type="entry name" value="FTSK"/>
    <property type="match status" value="1"/>
</dbReference>
<dbReference type="Gene3D" id="3.40.50.300">
    <property type="entry name" value="P-loop containing nucleotide triphosphate hydrolases"/>
    <property type="match status" value="1"/>
</dbReference>
<name>A0A267MQD1_9FIRM</name>
<dbReference type="OrthoDB" id="9807790at2"/>
<dbReference type="InterPro" id="IPR003593">
    <property type="entry name" value="AAA+_ATPase"/>
</dbReference>
<organism evidence="5 6">
    <name type="scientific">Anaeromicrobium sediminis</name>
    <dbReference type="NCBI Taxonomy" id="1478221"/>
    <lineage>
        <taxon>Bacteria</taxon>
        <taxon>Bacillati</taxon>
        <taxon>Bacillota</taxon>
        <taxon>Clostridia</taxon>
        <taxon>Peptostreptococcales</taxon>
        <taxon>Thermotaleaceae</taxon>
        <taxon>Anaeromicrobium</taxon>
    </lineage>
</organism>
<proteinExistence type="predicted"/>
<dbReference type="InterPro" id="IPR050206">
    <property type="entry name" value="FtsK/SpoIIIE/SftA"/>
</dbReference>
<dbReference type="InterPro" id="IPR027417">
    <property type="entry name" value="P-loop_NTPase"/>
</dbReference>
<keyword evidence="6" id="KW-1185">Reference proteome</keyword>
<gene>
    <name evidence="5" type="ORF">CCE28_00695</name>
</gene>
<dbReference type="AlphaFoldDB" id="A0A267MQD1"/>
<evidence type="ECO:0000256" key="1">
    <source>
        <dbReference type="ARBA" id="ARBA00022741"/>
    </source>
</evidence>
<sequence length="450" mass="51285">MCEVSCMGRTKNMFDLIQGTTNEKDKFKNSLLTTGLSSISLAFLFKALGTLPLGVNTIPYQIALMIGGATSIGTHYYHTDKKWDTLFNNCNLKKGEMLPQLREKKKTKYGYCLRFSLPLGLSENDFQKNKKAIEQYLDRRVNIKYKHKNIIIEVIEKELESFDYEVVKCDGNIEFPVGYKYNNKIVKVDLSYGSPHMLIAGETGSGKSTTLRGILTNLMLTKNRSQLKLHLIDLKNGAEFNIFKNCKLVDSFSRNKTQSYKVLEKMSAEVYRRYDLFFQNNVVDIKEYNQKFKKKRLDYQVIIIDEFADLSGEKDSIEILISLAQKARACGIHLIVATQRPSATIITGDLKANIPVVLGLKTMNEVNSRIIIDHSGLESLKGKGHGILRYNGQEIELQSMYLGAQKARNLIKHTYRKENKGIDKNFVRTVNKRDIGEVESFEFFSQLGGK</sequence>
<protein>
    <recommendedName>
        <fullName evidence="4">FtsK domain-containing protein</fullName>
    </recommendedName>
</protein>
<keyword evidence="2 3" id="KW-0067">ATP-binding</keyword>
<feature type="binding site" evidence="3">
    <location>
        <begin position="201"/>
        <end position="208"/>
    </location>
    <ligand>
        <name>ATP</name>
        <dbReference type="ChEBI" id="CHEBI:30616"/>
    </ligand>
</feature>
<accession>A0A267MQD1</accession>
<dbReference type="Proteomes" id="UP000216024">
    <property type="component" value="Unassembled WGS sequence"/>
</dbReference>
<dbReference type="GO" id="GO:0003677">
    <property type="term" value="F:DNA binding"/>
    <property type="evidence" value="ECO:0007669"/>
    <property type="project" value="InterPro"/>
</dbReference>
<feature type="domain" description="FtsK" evidence="4">
    <location>
        <begin position="183"/>
        <end position="369"/>
    </location>
</feature>
<reference evidence="5 6" key="1">
    <citation type="submission" date="2017-06" db="EMBL/GenBank/DDBJ databases">
        <title>Draft genome sequence of anaerobic fermentative bacterium Anaeromicrobium sediminis DY2726D isolated from West Pacific Ocean sediments.</title>
        <authorList>
            <person name="Zeng X."/>
        </authorList>
    </citation>
    <scope>NUCLEOTIDE SEQUENCE [LARGE SCALE GENOMIC DNA]</scope>
    <source>
        <strain evidence="5 6">DY2726D</strain>
    </source>
</reference>